<accession>A0A412PED5</accession>
<dbReference type="AlphaFoldDB" id="A0A412PED5"/>
<dbReference type="InterPro" id="IPR044911">
    <property type="entry name" value="V-type_ATPase_csu/dsu_dom_3"/>
</dbReference>
<dbReference type="Pfam" id="PF01992">
    <property type="entry name" value="vATP-synt_AC39"/>
    <property type="match status" value="1"/>
</dbReference>
<comment type="caution">
    <text evidence="3">The sequence shown here is derived from an EMBL/GenBank/DDBJ whole genome shotgun (WGS) entry which is preliminary data.</text>
</comment>
<evidence type="ECO:0008006" key="5">
    <source>
        <dbReference type="Google" id="ProtNLM"/>
    </source>
</evidence>
<dbReference type="InterPro" id="IPR002843">
    <property type="entry name" value="ATPase_V0-cplx_csu/dsu"/>
</dbReference>
<keyword evidence="2" id="KW-0406">Ion transport</keyword>
<dbReference type="Proteomes" id="UP000284731">
    <property type="component" value="Unassembled WGS sequence"/>
</dbReference>
<gene>
    <name evidence="3" type="ORF">DWX20_04015</name>
</gene>
<evidence type="ECO:0000256" key="2">
    <source>
        <dbReference type="ARBA" id="ARBA00023065"/>
    </source>
</evidence>
<reference evidence="3 4" key="1">
    <citation type="submission" date="2018-08" db="EMBL/GenBank/DDBJ databases">
        <title>A genome reference for cultivated species of the human gut microbiota.</title>
        <authorList>
            <person name="Zou Y."/>
            <person name="Xue W."/>
            <person name="Luo G."/>
        </authorList>
    </citation>
    <scope>NUCLEOTIDE SEQUENCE [LARGE SCALE GENOMIC DNA]</scope>
    <source>
        <strain evidence="3 4">AF18-46</strain>
    </source>
</reference>
<dbReference type="InterPro" id="IPR036079">
    <property type="entry name" value="ATPase_csu/dsu_sf"/>
</dbReference>
<sequence>MSKSSNAITAKARAMLAEHLKPVDYATMLQRKTVGDIAVFLQGQPLYKESLEGINPKAIHRGQLEVLLRTGVFNRFAKLIRYADDNAKHFGHIAVMETEIELILMKLHSLSDQDNEMLRQNMISKLPLYIGSYTSFPLEELADSSSFQDVLMLLKDTSYYEALKKYEQKSLEDMDFINLEHSLRTRYYATCLETIEKYSNTTSKEKMKEIILSRIELENIAIIYRLKKYFTVSKEFIKQMLADYCCFFRMKDLYDMVDNDTADQVITRLEKSRYKAYLSNQKFLYIEHYAQRITFNMSAHFIRTDTDPNLSLLAYVLLADIEIQNVIDIIESVRYQIPQERVKALLIY</sequence>
<dbReference type="InterPro" id="IPR050873">
    <property type="entry name" value="V-ATPase_V0D/AC39_subunit"/>
</dbReference>
<protein>
    <recommendedName>
        <fullName evidence="5">ATPase</fullName>
    </recommendedName>
</protein>
<dbReference type="RefSeq" id="WP_118764585.1">
    <property type="nucleotide sequence ID" value="NZ_CABJCF010000002.1"/>
</dbReference>
<dbReference type="Gene3D" id="1.10.132.50">
    <property type="entry name" value="ATP synthase (C/AC39) subunit, domain 3"/>
    <property type="match status" value="3"/>
</dbReference>
<dbReference type="PANTHER" id="PTHR38682">
    <property type="entry name" value="V-TYPE ATP SYNTHASE SUBUNIT C"/>
    <property type="match status" value="1"/>
</dbReference>
<dbReference type="PANTHER" id="PTHR38682:SF1">
    <property type="entry name" value="V-TYPE ATP SYNTHASE SUBUNIT C"/>
    <property type="match status" value="1"/>
</dbReference>
<keyword evidence="1" id="KW-0813">Transport</keyword>
<name>A0A412PED5_9FIRM</name>
<evidence type="ECO:0000313" key="4">
    <source>
        <dbReference type="Proteomes" id="UP000284731"/>
    </source>
</evidence>
<evidence type="ECO:0000313" key="3">
    <source>
        <dbReference type="EMBL" id="RGT55982.1"/>
    </source>
</evidence>
<dbReference type="SUPFAM" id="SSF103486">
    <property type="entry name" value="V-type ATP synthase subunit C"/>
    <property type="match status" value="1"/>
</dbReference>
<organism evidence="3 4">
    <name type="scientific">Solobacterium moorei</name>
    <dbReference type="NCBI Taxonomy" id="102148"/>
    <lineage>
        <taxon>Bacteria</taxon>
        <taxon>Bacillati</taxon>
        <taxon>Bacillota</taxon>
        <taxon>Erysipelotrichia</taxon>
        <taxon>Erysipelotrichales</taxon>
        <taxon>Erysipelotrichaceae</taxon>
        <taxon>Solobacterium</taxon>
    </lineage>
</organism>
<dbReference type="GO" id="GO:0046961">
    <property type="term" value="F:proton-transporting ATPase activity, rotational mechanism"/>
    <property type="evidence" value="ECO:0007669"/>
    <property type="project" value="InterPro"/>
</dbReference>
<proteinExistence type="predicted"/>
<dbReference type="EMBL" id="QRWX01000002">
    <property type="protein sequence ID" value="RGT55982.1"/>
    <property type="molecule type" value="Genomic_DNA"/>
</dbReference>
<evidence type="ECO:0000256" key="1">
    <source>
        <dbReference type="ARBA" id="ARBA00022448"/>
    </source>
</evidence>